<gene>
    <name evidence="2" type="ORF">WNY77_14235</name>
</gene>
<dbReference type="EMBL" id="JBBMQS010000008">
    <property type="protein sequence ID" value="MEM5498562.1"/>
    <property type="molecule type" value="Genomic_DNA"/>
</dbReference>
<keyword evidence="3" id="KW-1185">Reference proteome</keyword>
<dbReference type="Gene3D" id="3.40.190.10">
    <property type="entry name" value="Periplasmic binding protein-like II"/>
    <property type="match status" value="1"/>
</dbReference>
<reference evidence="2 3" key="1">
    <citation type="submission" date="2024-03" db="EMBL/GenBank/DDBJ databases">
        <title>Community enrichment and isolation of bacterial strains for fucoidan degradation.</title>
        <authorList>
            <person name="Sichert A."/>
        </authorList>
    </citation>
    <scope>NUCLEOTIDE SEQUENCE [LARGE SCALE GENOMIC DNA]</scope>
    <source>
        <strain evidence="2 3">AS12</strain>
    </source>
</reference>
<evidence type="ECO:0000313" key="2">
    <source>
        <dbReference type="EMBL" id="MEM5498562.1"/>
    </source>
</evidence>
<evidence type="ECO:0000313" key="3">
    <source>
        <dbReference type="Proteomes" id="UP001461163"/>
    </source>
</evidence>
<organism evidence="2 3">
    <name type="scientific">Paraglaciecola mesophila</name>
    <dbReference type="NCBI Taxonomy" id="197222"/>
    <lineage>
        <taxon>Bacteria</taxon>
        <taxon>Pseudomonadati</taxon>
        <taxon>Pseudomonadota</taxon>
        <taxon>Gammaproteobacteria</taxon>
        <taxon>Alteromonadales</taxon>
        <taxon>Alteromonadaceae</taxon>
        <taxon>Paraglaciecola</taxon>
    </lineage>
</organism>
<protein>
    <submittedName>
        <fullName evidence="2">Phosphate ABC transporter substrate-binding protein</fullName>
    </submittedName>
</protein>
<keyword evidence="1" id="KW-0732">Signal</keyword>
<feature type="signal peptide" evidence="1">
    <location>
        <begin position="1"/>
        <end position="24"/>
    </location>
</feature>
<feature type="chain" id="PRO_5046121311" evidence="1">
    <location>
        <begin position="25"/>
        <end position="141"/>
    </location>
</feature>
<dbReference type="RefSeq" id="WP_342882093.1">
    <property type="nucleotide sequence ID" value="NZ_JBBMQS010000008.1"/>
</dbReference>
<name>A0ABU9SXF5_9ALTE</name>
<accession>A0ABU9SXF5</accession>
<dbReference type="SUPFAM" id="SSF53850">
    <property type="entry name" value="Periplasmic binding protein-like II"/>
    <property type="match status" value="1"/>
</dbReference>
<proteinExistence type="predicted"/>
<evidence type="ECO:0000256" key="1">
    <source>
        <dbReference type="SAM" id="SignalP"/>
    </source>
</evidence>
<dbReference type="Proteomes" id="UP001461163">
    <property type="component" value="Unassembled WGS sequence"/>
</dbReference>
<comment type="caution">
    <text evidence="2">The sequence shown here is derived from an EMBL/GenBank/DDBJ whole genome shotgun (WGS) entry which is preliminary data.</text>
</comment>
<sequence>MLKHTLKKLSLTAIILFSSASVFAEVVIVVHPSNSASIDAKSAQRIFLGKEKKFSTGKEAIPINQVAGTASRDAFDNGTLGRNSAQVSAYWSKLVFTGKGIPPKEVADDAAVIAIVSSNADAIGYVDSGAADASVKTIPLN</sequence>